<dbReference type="Proteomes" id="UP000197156">
    <property type="component" value="Chromosome"/>
</dbReference>
<dbReference type="PANTHER" id="PTHR37291">
    <property type="entry name" value="5-METHYLCYTOSINE-SPECIFIC RESTRICTION ENZYME B"/>
    <property type="match status" value="1"/>
</dbReference>
<dbReference type="KEGG" id="tce:A3L02_07430"/>
<reference evidence="2 3" key="1">
    <citation type="submission" date="2016-03" db="EMBL/GenBank/DDBJ databases">
        <title>Complete genome sequence of Thermococcus celer.</title>
        <authorList>
            <person name="Oger P.M."/>
        </authorList>
    </citation>
    <scope>NUCLEOTIDE SEQUENCE [LARGE SCALE GENOMIC DNA]</scope>
    <source>
        <strain evidence="2 3">Vu 13</strain>
    </source>
</reference>
<dbReference type="GO" id="GO:0005524">
    <property type="term" value="F:ATP binding"/>
    <property type="evidence" value="ECO:0007669"/>
    <property type="project" value="InterPro"/>
</dbReference>
<dbReference type="AlphaFoldDB" id="A0A218P3B1"/>
<dbReference type="InterPro" id="IPR011704">
    <property type="entry name" value="ATPase_dyneun-rel_AAA"/>
</dbReference>
<evidence type="ECO:0000259" key="1">
    <source>
        <dbReference type="SMART" id="SM00382"/>
    </source>
</evidence>
<dbReference type="GO" id="GO:0016887">
    <property type="term" value="F:ATP hydrolysis activity"/>
    <property type="evidence" value="ECO:0007669"/>
    <property type="project" value="InterPro"/>
</dbReference>
<dbReference type="Gene3D" id="3.40.50.300">
    <property type="entry name" value="P-loop containing nucleotide triphosphate hydrolases"/>
    <property type="match status" value="1"/>
</dbReference>
<sequence length="612" mass="72032">MIDKADLRTFIREYCDERNEQVISNIKDFQKILNEIRETEDYEKLKEALLKTHSGKNILRFHAKTTEDLKNLWEKFIKEVLETPPEKLLEDIDERFKRWKQIKGAGKGLISEVLAFYYPEYFAPWNNVVEWYFTEFGWGKPEKYSEVLKHLGELRDIFKEECRDKPINFIVVDYFGWWLKNKQEENKIPQSSQENKREHKLPSLARYFEYTGYYYPPHLVAQFYTALKTKGFVILSGLTGTGKTKIAQELAELLDPSKENFIFLSVRPDWRDSKPLLGYYNPLLTDQYQKTPLLDLLLRATHDYKENGKNAMPYFVLLDEMNLAHVEYYFADFLSVLESGRDENGFTRESIKLHDVEKVEEEQGIPKEIKLPPNLYIIGTVNMDETTYSFSPKVLDRAFTVEFHDVELKGYPPETAEQESSELPETLRREILNDLREENGKFLARSKEEINKAVKELKRTKYWNALENLNQALEPYDLHFGYRVVDEIALFFKKARESQEGGIVEFKDEDEIFDLALLMKVLPKFHGNRRKLEKPLLVVLKMAKEGGLKGDEAEKGTDELWKDILGEDALKKLVERIIEELGKTGDYKYRHTARKVLRMLRQLYEIGFASFS</sequence>
<evidence type="ECO:0000313" key="2">
    <source>
        <dbReference type="EMBL" id="ASI99397.1"/>
    </source>
</evidence>
<feature type="domain" description="AAA+ ATPase" evidence="1">
    <location>
        <begin position="229"/>
        <end position="408"/>
    </location>
</feature>
<name>A0A218P3B1_THECE</name>
<protein>
    <recommendedName>
        <fullName evidence="1">AAA+ ATPase domain-containing protein</fullName>
    </recommendedName>
</protein>
<dbReference type="OrthoDB" id="9837at2157"/>
<dbReference type="GeneID" id="33324581"/>
<dbReference type="InterPro" id="IPR052934">
    <property type="entry name" value="Methyl-DNA_Rec/Restrict_Enz"/>
</dbReference>
<dbReference type="EMBL" id="CP014854">
    <property type="protein sequence ID" value="ASI99397.1"/>
    <property type="molecule type" value="Genomic_DNA"/>
</dbReference>
<dbReference type="PANTHER" id="PTHR37291:SF1">
    <property type="entry name" value="TYPE IV METHYL-DIRECTED RESTRICTION ENZYME ECOKMCRB SUBUNIT"/>
    <property type="match status" value="1"/>
</dbReference>
<dbReference type="SUPFAM" id="SSF52540">
    <property type="entry name" value="P-loop containing nucleoside triphosphate hydrolases"/>
    <property type="match status" value="1"/>
</dbReference>
<dbReference type="InterPro" id="IPR003593">
    <property type="entry name" value="AAA+_ATPase"/>
</dbReference>
<organism evidence="2 3">
    <name type="scientific">Thermococcus celer Vu 13 = JCM 8558</name>
    <dbReference type="NCBI Taxonomy" id="1293037"/>
    <lineage>
        <taxon>Archaea</taxon>
        <taxon>Methanobacteriati</taxon>
        <taxon>Methanobacteriota</taxon>
        <taxon>Thermococci</taxon>
        <taxon>Thermococcales</taxon>
        <taxon>Thermococcaceae</taxon>
        <taxon>Thermococcus</taxon>
    </lineage>
</organism>
<dbReference type="SMART" id="SM00382">
    <property type="entry name" value="AAA"/>
    <property type="match status" value="1"/>
</dbReference>
<accession>A0A218P3B1</accession>
<evidence type="ECO:0000313" key="3">
    <source>
        <dbReference type="Proteomes" id="UP000197156"/>
    </source>
</evidence>
<gene>
    <name evidence="2" type="ORF">A3L02_07430</name>
</gene>
<dbReference type="Pfam" id="PF07728">
    <property type="entry name" value="AAA_5"/>
    <property type="match status" value="1"/>
</dbReference>
<dbReference type="RefSeq" id="WP_157895751.1">
    <property type="nucleotide sequence ID" value="NZ_CP014854.1"/>
</dbReference>
<keyword evidence="3" id="KW-1185">Reference proteome</keyword>
<proteinExistence type="predicted"/>
<dbReference type="InterPro" id="IPR027417">
    <property type="entry name" value="P-loop_NTPase"/>
</dbReference>